<dbReference type="PANTHER" id="PTHR42911:SF1">
    <property type="entry name" value="MODULATOR OF FTSH PROTEASE HFLC"/>
    <property type="match status" value="1"/>
</dbReference>
<dbReference type="PANTHER" id="PTHR42911">
    <property type="entry name" value="MODULATOR OF FTSH PROTEASE HFLC"/>
    <property type="match status" value="1"/>
</dbReference>
<gene>
    <name evidence="4" type="ORF">ENJ42_05215</name>
</gene>
<feature type="transmembrane region" description="Helical" evidence="2">
    <location>
        <begin position="6"/>
        <end position="27"/>
    </location>
</feature>
<dbReference type="SUPFAM" id="SSF117892">
    <property type="entry name" value="Band 7/SPFH domain"/>
    <property type="match status" value="1"/>
</dbReference>
<evidence type="ECO:0000256" key="2">
    <source>
        <dbReference type="SAM" id="Phobius"/>
    </source>
</evidence>
<sequence length="133" mass="15593">MRKLSFGFGFVILAIAAVIFLMSVYTVKQWEQALVLRFGDPVRMVNAVNGENDAGLKFKTPFMERVIIFDKRNLELDMEPEQILASDQERLLVDAFIRYRITDVRQFYQTLHNRTRGESQMKRIMDSTLRDVL</sequence>
<dbReference type="InterPro" id="IPR036013">
    <property type="entry name" value="Band_7/SPFH_dom_sf"/>
</dbReference>
<dbReference type="Proteomes" id="UP000885830">
    <property type="component" value="Unassembled WGS sequence"/>
</dbReference>
<evidence type="ECO:0000256" key="1">
    <source>
        <dbReference type="ARBA" id="ARBA00004167"/>
    </source>
</evidence>
<dbReference type="AlphaFoldDB" id="A0A7C5LSP1"/>
<feature type="domain" description="Band 7" evidence="3">
    <location>
        <begin position="26"/>
        <end position="132"/>
    </location>
</feature>
<dbReference type="GO" id="GO:0008233">
    <property type="term" value="F:peptidase activity"/>
    <property type="evidence" value="ECO:0007669"/>
    <property type="project" value="UniProtKB-KW"/>
</dbReference>
<evidence type="ECO:0000259" key="3">
    <source>
        <dbReference type="Pfam" id="PF01145"/>
    </source>
</evidence>
<dbReference type="InterPro" id="IPR001107">
    <property type="entry name" value="Band_7"/>
</dbReference>
<dbReference type="EMBL" id="DRMJ01000265">
    <property type="protein sequence ID" value="HHL42997.1"/>
    <property type="molecule type" value="Genomic_DNA"/>
</dbReference>
<proteinExistence type="predicted"/>
<keyword evidence="4" id="KW-0378">Hydrolase</keyword>
<feature type="non-terminal residue" evidence="4">
    <location>
        <position position="133"/>
    </location>
</feature>
<accession>A0A7C5LSP1</accession>
<evidence type="ECO:0000313" key="4">
    <source>
        <dbReference type="EMBL" id="HHL42997.1"/>
    </source>
</evidence>
<reference evidence="4" key="1">
    <citation type="journal article" date="2020" name="mSystems">
        <title>Genome- and Community-Level Interaction Insights into Carbon Utilization and Element Cycling Functions of Hydrothermarchaeota in Hydrothermal Sediment.</title>
        <authorList>
            <person name="Zhou Z."/>
            <person name="Liu Y."/>
            <person name="Xu W."/>
            <person name="Pan J."/>
            <person name="Luo Z.H."/>
            <person name="Li M."/>
        </authorList>
    </citation>
    <scope>NUCLEOTIDE SEQUENCE [LARGE SCALE GENOMIC DNA]</scope>
    <source>
        <strain evidence="4">HyVt-485</strain>
    </source>
</reference>
<keyword evidence="2" id="KW-0812">Transmembrane</keyword>
<keyword evidence="2" id="KW-0472">Membrane</keyword>
<organism evidence="4">
    <name type="scientific">Hellea balneolensis</name>
    <dbReference type="NCBI Taxonomy" id="287478"/>
    <lineage>
        <taxon>Bacteria</taxon>
        <taxon>Pseudomonadati</taxon>
        <taxon>Pseudomonadota</taxon>
        <taxon>Alphaproteobacteria</taxon>
        <taxon>Maricaulales</taxon>
        <taxon>Robiginitomaculaceae</taxon>
        <taxon>Hellea</taxon>
    </lineage>
</organism>
<protein>
    <submittedName>
        <fullName evidence="4">Protease modulator HflC</fullName>
    </submittedName>
</protein>
<dbReference type="GO" id="GO:0016020">
    <property type="term" value="C:membrane"/>
    <property type="evidence" value="ECO:0007669"/>
    <property type="project" value="UniProtKB-SubCell"/>
</dbReference>
<comment type="subcellular location">
    <subcellularLocation>
        <location evidence="1">Membrane</location>
        <topology evidence="1">Single-pass membrane protein</topology>
    </subcellularLocation>
</comment>
<comment type="caution">
    <text evidence="4">The sequence shown here is derived from an EMBL/GenBank/DDBJ whole genome shotgun (WGS) entry which is preliminary data.</text>
</comment>
<dbReference type="GO" id="GO:0006508">
    <property type="term" value="P:proteolysis"/>
    <property type="evidence" value="ECO:0007669"/>
    <property type="project" value="UniProtKB-KW"/>
</dbReference>
<name>A0A7C5LSP1_9PROT</name>
<keyword evidence="4" id="KW-0645">Protease</keyword>
<keyword evidence="2" id="KW-1133">Transmembrane helix</keyword>
<dbReference type="Pfam" id="PF01145">
    <property type="entry name" value="Band_7"/>
    <property type="match status" value="1"/>
</dbReference>
<dbReference type="Gene3D" id="3.30.479.30">
    <property type="entry name" value="Band 7 domain"/>
    <property type="match status" value="1"/>
</dbReference>